<evidence type="ECO:0000256" key="1">
    <source>
        <dbReference type="SAM" id="Phobius"/>
    </source>
</evidence>
<keyword evidence="1" id="KW-1133">Transmembrane helix</keyword>
<proteinExistence type="predicted"/>
<dbReference type="EMBL" id="JARKIE010000365">
    <property type="protein sequence ID" value="KAJ7649274.1"/>
    <property type="molecule type" value="Genomic_DNA"/>
</dbReference>
<sequence length="263" mass="28505">TDAAMLVLFYAHAALGAGKRYADATATGIIAMRVTLPTFPTSVFQPHEGLISKSRASFFPLPWVQFDGDVQSSSNDVSIAYGRLIFLFVASRSLAAKIAHGPSATQHLVRKYNAYGAMRTLQGAAIPKVIGMFATKDRKNTVLMMSYAGKALRAFSELEPRDKLTLFHRLVRLHKTGVQHNDLEPRNVTQSSSGPLIIDFDRASLDHNCPGASCKELQQVAQALDLDPAAEIRTLAEETATPPTIYSIVVAFISVVVSALFGV</sequence>
<dbReference type="InterPro" id="IPR011009">
    <property type="entry name" value="Kinase-like_dom_sf"/>
</dbReference>
<evidence type="ECO:0000313" key="3">
    <source>
        <dbReference type="Proteomes" id="UP001221757"/>
    </source>
</evidence>
<keyword evidence="1" id="KW-0472">Membrane</keyword>
<comment type="caution">
    <text evidence="2">The sequence shown here is derived from an EMBL/GenBank/DDBJ whole genome shotgun (WGS) entry which is preliminary data.</text>
</comment>
<keyword evidence="3" id="KW-1185">Reference proteome</keyword>
<dbReference type="Proteomes" id="UP001221757">
    <property type="component" value="Unassembled WGS sequence"/>
</dbReference>
<keyword evidence="1" id="KW-0812">Transmembrane</keyword>
<feature type="transmembrane region" description="Helical" evidence="1">
    <location>
        <begin position="244"/>
        <end position="262"/>
    </location>
</feature>
<feature type="non-terminal residue" evidence="2">
    <location>
        <position position="263"/>
    </location>
</feature>
<gene>
    <name evidence="2" type="ORF">B0H17DRAFT_1102321</name>
</gene>
<evidence type="ECO:0000313" key="2">
    <source>
        <dbReference type="EMBL" id="KAJ7649274.1"/>
    </source>
</evidence>
<dbReference type="SUPFAM" id="SSF56112">
    <property type="entry name" value="Protein kinase-like (PK-like)"/>
    <property type="match status" value="1"/>
</dbReference>
<accession>A0AAD7FXY7</accession>
<organism evidence="2 3">
    <name type="scientific">Mycena rosella</name>
    <name type="common">Pink bonnet</name>
    <name type="synonym">Agaricus rosellus</name>
    <dbReference type="NCBI Taxonomy" id="1033263"/>
    <lineage>
        <taxon>Eukaryota</taxon>
        <taxon>Fungi</taxon>
        <taxon>Dikarya</taxon>
        <taxon>Basidiomycota</taxon>
        <taxon>Agaricomycotina</taxon>
        <taxon>Agaricomycetes</taxon>
        <taxon>Agaricomycetidae</taxon>
        <taxon>Agaricales</taxon>
        <taxon>Marasmiineae</taxon>
        <taxon>Mycenaceae</taxon>
        <taxon>Mycena</taxon>
    </lineage>
</organism>
<evidence type="ECO:0008006" key="4">
    <source>
        <dbReference type="Google" id="ProtNLM"/>
    </source>
</evidence>
<name>A0AAD7FXY7_MYCRO</name>
<protein>
    <recommendedName>
        <fullName evidence="4">Protein kinase domain-containing protein</fullName>
    </recommendedName>
</protein>
<dbReference type="AlphaFoldDB" id="A0AAD7FXY7"/>
<reference evidence="2" key="1">
    <citation type="submission" date="2023-03" db="EMBL/GenBank/DDBJ databases">
        <title>Massive genome expansion in bonnet fungi (Mycena s.s.) driven by repeated elements and novel gene families across ecological guilds.</title>
        <authorList>
            <consortium name="Lawrence Berkeley National Laboratory"/>
            <person name="Harder C.B."/>
            <person name="Miyauchi S."/>
            <person name="Viragh M."/>
            <person name="Kuo A."/>
            <person name="Thoen E."/>
            <person name="Andreopoulos B."/>
            <person name="Lu D."/>
            <person name="Skrede I."/>
            <person name="Drula E."/>
            <person name="Henrissat B."/>
            <person name="Morin E."/>
            <person name="Kohler A."/>
            <person name="Barry K."/>
            <person name="LaButti K."/>
            <person name="Morin E."/>
            <person name="Salamov A."/>
            <person name="Lipzen A."/>
            <person name="Mereny Z."/>
            <person name="Hegedus B."/>
            <person name="Baldrian P."/>
            <person name="Stursova M."/>
            <person name="Weitz H."/>
            <person name="Taylor A."/>
            <person name="Grigoriev I.V."/>
            <person name="Nagy L.G."/>
            <person name="Martin F."/>
            <person name="Kauserud H."/>
        </authorList>
    </citation>
    <scope>NUCLEOTIDE SEQUENCE</scope>
    <source>
        <strain evidence="2">CBHHK067</strain>
    </source>
</reference>